<dbReference type="Gene3D" id="1.10.10.10">
    <property type="entry name" value="Winged helix-like DNA-binding domain superfamily/Winged helix DNA-binding domain"/>
    <property type="match status" value="1"/>
</dbReference>
<dbReference type="InterPro" id="IPR012906">
    <property type="entry name" value="PaaX-like_N"/>
</dbReference>
<dbReference type="EMBL" id="CAFABK010000069">
    <property type="protein sequence ID" value="CAB4833744.1"/>
    <property type="molecule type" value="Genomic_DNA"/>
</dbReference>
<dbReference type="Gene3D" id="3.30.70.2650">
    <property type="match status" value="1"/>
</dbReference>
<evidence type="ECO:0000259" key="3">
    <source>
        <dbReference type="Pfam" id="PF20803"/>
    </source>
</evidence>
<accession>A0A6J7ALH6</accession>
<proteinExistence type="predicted"/>
<dbReference type="Pfam" id="PF08223">
    <property type="entry name" value="PaaX_C"/>
    <property type="match status" value="1"/>
</dbReference>
<feature type="domain" description="Transcriptional repressor PaaX-like C-terminal" evidence="2">
    <location>
        <begin position="179"/>
        <end position="268"/>
    </location>
</feature>
<sequence length="276" mass="30898">MATPRELRPQSLIISIFGAYGRNLGGWFSVSTLIYLLNDVGVDDPAVRSALSRFKRRRILISEKKGGVAGYSLSESARQTFDVGDARVLQRRTPPPNDGWVLAAFSIPESKRDVRYRLRSRLAKVGFAQVGGGLWIAPRALEPDARYVVQALGIEDHVDIFNAEHTAFRCTADAVNHWWDLPAIAREYESFTAEFKSLRAKYNRAAKPPINVKAFTDYTRTLTAWRPLPYNDPGLPREYLPKAWSGDQATALFYDLHDQLAPAAQQYVVDVVGNAS</sequence>
<evidence type="ECO:0000259" key="2">
    <source>
        <dbReference type="Pfam" id="PF08223"/>
    </source>
</evidence>
<dbReference type="InterPro" id="IPR036388">
    <property type="entry name" value="WH-like_DNA-bd_sf"/>
</dbReference>
<dbReference type="PANTHER" id="PTHR30319">
    <property type="entry name" value="PHENYLACETIC ACID REGULATOR-RELATED TRANSCRIPTIONAL REPRESSOR"/>
    <property type="match status" value="1"/>
</dbReference>
<feature type="domain" description="Transcriptional repressor PaaX-like central Cas2-like" evidence="3">
    <location>
        <begin position="96"/>
        <end position="173"/>
    </location>
</feature>
<dbReference type="PIRSF" id="PIRSF020623">
    <property type="entry name" value="PaaX"/>
    <property type="match status" value="1"/>
</dbReference>
<gene>
    <name evidence="4" type="ORF">UFOPK3204_01315</name>
</gene>
<dbReference type="InterPro" id="IPR013225">
    <property type="entry name" value="PaaX_C"/>
</dbReference>
<dbReference type="InterPro" id="IPR011965">
    <property type="entry name" value="PaaX_trns_reg"/>
</dbReference>
<evidence type="ECO:0000259" key="1">
    <source>
        <dbReference type="Pfam" id="PF07848"/>
    </source>
</evidence>
<protein>
    <submittedName>
        <fullName evidence="4">Unannotated protein</fullName>
    </submittedName>
</protein>
<organism evidence="4">
    <name type="scientific">freshwater metagenome</name>
    <dbReference type="NCBI Taxonomy" id="449393"/>
    <lineage>
        <taxon>unclassified sequences</taxon>
        <taxon>metagenomes</taxon>
        <taxon>ecological metagenomes</taxon>
    </lineage>
</organism>
<dbReference type="Gene3D" id="1.20.58.1460">
    <property type="match status" value="1"/>
</dbReference>
<reference evidence="4" key="1">
    <citation type="submission" date="2020-05" db="EMBL/GenBank/DDBJ databases">
        <authorList>
            <person name="Chiriac C."/>
            <person name="Salcher M."/>
            <person name="Ghai R."/>
            <person name="Kavagutti S V."/>
        </authorList>
    </citation>
    <scope>NUCLEOTIDE SEQUENCE</scope>
</reference>
<evidence type="ECO:0000313" key="4">
    <source>
        <dbReference type="EMBL" id="CAB4833744.1"/>
    </source>
</evidence>
<dbReference type="AlphaFoldDB" id="A0A6J7ALH6"/>
<dbReference type="Pfam" id="PF07848">
    <property type="entry name" value="PaaX"/>
    <property type="match status" value="1"/>
</dbReference>
<dbReference type="Pfam" id="PF20803">
    <property type="entry name" value="PaaX_M"/>
    <property type="match status" value="1"/>
</dbReference>
<dbReference type="InterPro" id="IPR048846">
    <property type="entry name" value="PaaX-like_central"/>
</dbReference>
<dbReference type="GO" id="GO:0006351">
    <property type="term" value="P:DNA-templated transcription"/>
    <property type="evidence" value="ECO:0007669"/>
    <property type="project" value="InterPro"/>
</dbReference>
<name>A0A6J7ALH6_9ZZZZ</name>
<dbReference type="PANTHER" id="PTHR30319:SF1">
    <property type="entry name" value="TRANSCRIPTIONAL REPRESSOR PAAX"/>
    <property type="match status" value="1"/>
</dbReference>
<feature type="domain" description="Transcriptional repressor PaaX-like N-terminal" evidence="1">
    <location>
        <begin position="8"/>
        <end position="76"/>
    </location>
</feature>